<sequence length="879" mass="99374">MKKPASIPTWAERFFAWYCAPHLHEELQGDLAEQFEHHCSRYSVSKARRLYWWNVIRLLGPHTLKRKSVNYSTNNTIMFKNYLLVAYRSLMKRKSYTFINVFGLALGIASAYLIFAYVKHELSYDEFHSQKDHIYRSQVNFHIGGEDNNTSVSPTALLPHLKREFPEIKEGVRVYNPGIFAPMVLQVDEQKYEEKRFFYADSTFFKVFDYELIQGDKKTALSTPNSVLLTQRMATKYFGYTDPIGKTIRLNNVRDFTVTGILENVPQNSHLQFDFLATFSSLGVAKREEWWGANYQTFVVLNEQADVKVVEDRLFEQVKEMTKGQLPSNGDYVRYSFTPLLDLHFNTSYSNEWEPTSSMVYIYIFTAIAFLIILIACINYMNLSTARATDRAREVGMRKVMGAYRSQVFSQFMSEAILITLIAGMLALVLVQVAIPVFNDVTGKNFTSAILLNRELLSYFGAILLAVSLLAGAYPALALSGFKPIKVLKGQFKHSTSAVALRKGLVVFQFAISMFLIMSTLVIMSQLRFIQDKQLGYTKDQVLAFPLDYALSEKLPTIKQALSAQSGVLGVTSSTNLPNLVRGGYSLSVQGMAEGSELMITAQAIDENYLEVLDMELVAGEKLTATDALLVQDTVYQNRTYNILVNETAVRKLGLTPEEAVGIASNVGERKGIIKGVMKDFHYQSLQQEIGSVAYFIEPEQFNYVMVKVAPQNMEHTLAGLQTLWSKLAPHRPFEFEFLDENFKNMYASEQNIAQIFQVFSIIALLVGALGLFGLASYTTIQRAKEISVRKVLGASVGQLVILLNKDFVLLIVWAMVLAIPLSFYFMNQWLSNFAFRTEIHWFIPALAAILTLLAALLTVSWESVKSALSNPADRLKSE</sequence>
<name>A0ABT8F2A1_9BACT</name>
<dbReference type="PANTHER" id="PTHR30572:SF18">
    <property type="entry name" value="ABC-TYPE MACROLIDE FAMILY EXPORT SYSTEM PERMEASE COMPONENT 2"/>
    <property type="match status" value="1"/>
</dbReference>
<dbReference type="InterPro" id="IPR025857">
    <property type="entry name" value="MacB_PCD"/>
</dbReference>
<feature type="transmembrane region" description="Helical" evidence="6">
    <location>
        <begin position="503"/>
        <end position="524"/>
    </location>
</feature>
<feature type="transmembrane region" description="Helical" evidence="6">
    <location>
        <begin position="360"/>
        <end position="383"/>
    </location>
</feature>
<feature type="domain" description="ABC3 transporter permease C-terminal" evidence="7">
    <location>
        <begin position="759"/>
        <end position="860"/>
    </location>
</feature>
<dbReference type="Proteomes" id="UP001168552">
    <property type="component" value="Unassembled WGS sequence"/>
</dbReference>
<evidence type="ECO:0000256" key="5">
    <source>
        <dbReference type="ARBA" id="ARBA00023136"/>
    </source>
</evidence>
<evidence type="ECO:0000256" key="1">
    <source>
        <dbReference type="ARBA" id="ARBA00004651"/>
    </source>
</evidence>
<accession>A0ABT8F2A1</accession>
<dbReference type="Pfam" id="PF02687">
    <property type="entry name" value="FtsX"/>
    <property type="match status" value="2"/>
</dbReference>
<evidence type="ECO:0000259" key="8">
    <source>
        <dbReference type="Pfam" id="PF12704"/>
    </source>
</evidence>
<evidence type="ECO:0000256" key="4">
    <source>
        <dbReference type="ARBA" id="ARBA00022989"/>
    </source>
</evidence>
<evidence type="ECO:0000256" key="2">
    <source>
        <dbReference type="ARBA" id="ARBA00022475"/>
    </source>
</evidence>
<reference evidence="9" key="1">
    <citation type="submission" date="2023-06" db="EMBL/GenBank/DDBJ databases">
        <title>Cytophagales bacterium Strain LB-30, isolated from soil.</title>
        <authorList>
            <person name="Liu B."/>
        </authorList>
    </citation>
    <scope>NUCLEOTIDE SEQUENCE</scope>
    <source>
        <strain evidence="9">LB-30</strain>
    </source>
</reference>
<dbReference type="PANTHER" id="PTHR30572">
    <property type="entry name" value="MEMBRANE COMPONENT OF TRANSPORTER-RELATED"/>
    <property type="match status" value="1"/>
</dbReference>
<feature type="domain" description="MacB-like periplasmic core" evidence="8">
    <location>
        <begin position="97"/>
        <end position="314"/>
    </location>
</feature>
<dbReference type="InterPro" id="IPR003838">
    <property type="entry name" value="ABC3_permease_C"/>
</dbReference>
<keyword evidence="10" id="KW-1185">Reference proteome</keyword>
<dbReference type="RefSeq" id="WP_320003008.1">
    <property type="nucleotide sequence ID" value="NZ_JAUHJS010000002.1"/>
</dbReference>
<feature type="domain" description="ABC3 transporter permease C-terminal" evidence="7">
    <location>
        <begin position="367"/>
        <end position="481"/>
    </location>
</feature>
<dbReference type="NCBIfam" id="NF038404">
    <property type="entry name" value="perm_prefix_2"/>
    <property type="match status" value="1"/>
</dbReference>
<keyword evidence="2" id="KW-1003">Cell membrane</keyword>
<feature type="transmembrane region" description="Helical" evidence="6">
    <location>
        <begin position="458"/>
        <end position="482"/>
    </location>
</feature>
<proteinExistence type="predicted"/>
<feature type="transmembrane region" description="Helical" evidence="6">
    <location>
        <begin position="756"/>
        <end position="781"/>
    </location>
</feature>
<dbReference type="Pfam" id="PF12704">
    <property type="entry name" value="MacB_PCD"/>
    <property type="match status" value="1"/>
</dbReference>
<dbReference type="EMBL" id="JAUHJS010000002">
    <property type="protein sequence ID" value="MDN4164479.1"/>
    <property type="molecule type" value="Genomic_DNA"/>
</dbReference>
<keyword evidence="4 6" id="KW-1133">Transmembrane helix</keyword>
<feature type="transmembrane region" description="Helical" evidence="6">
    <location>
        <begin position="808"/>
        <end position="828"/>
    </location>
</feature>
<gene>
    <name evidence="9" type="ORF">QWY31_03145</name>
</gene>
<feature type="transmembrane region" description="Helical" evidence="6">
    <location>
        <begin position="840"/>
        <end position="860"/>
    </location>
</feature>
<organism evidence="9 10">
    <name type="scientific">Shiella aurantiaca</name>
    <dbReference type="NCBI Taxonomy" id="3058365"/>
    <lineage>
        <taxon>Bacteria</taxon>
        <taxon>Pseudomonadati</taxon>
        <taxon>Bacteroidota</taxon>
        <taxon>Cytophagia</taxon>
        <taxon>Cytophagales</taxon>
        <taxon>Shiellaceae</taxon>
        <taxon>Shiella</taxon>
    </lineage>
</organism>
<evidence type="ECO:0000256" key="6">
    <source>
        <dbReference type="SAM" id="Phobius"/>
    </source>
</evidence>
<keyword evidence="5 6" id="KW-0472">Membrane</keyword>
<dbReference type="InterPro" id="IPR050250">
    <property type="entry name" value="Macrolide_Exporter_MacB"/>
</dbReference>
<evidence type="ECO:0000313" key="9">
    <source>
        <dbReference type="EMBL" id="MDN4164479.1"/>
    </source>
</evidence>
<comment type="caution">
    <text evidence="9">The sequence shown here is derived from an EMBL/GenBank/DDBJ whole genome shotgun (WGS) entry which is preliminary data.</text>
</comment>
<dbReference type="InterPro" id="IPR047699">
    <property type="entry name" value="Permease_put_prefix"/>
</dbReference>
<comment type="subcellular location">
    <subcellularLocation>
        <location evidence="1">Cell membrane</location>
        <topology evidence="1">Multi-pass membrane protein</topology>
    </subcellularLocation>
</comment>
<feature type="transmembrane region" description="Helical" evidence="6">
    <location>
        <begin position="98"/>
        <end position="118"/>
    </location>
</feature>
<evidence type="ECO:0000313" key="10">
    <source>
        <dbReference type="Proteomes" id="UP001168552"/>
    </source>
</evidence>
<protein>
    <submittedName>
        <fullName evidence="9">ABC transporter permease</fullName>
    </submittedName>
</protein>
<evidence type="ECO:0000256" key="3">
    <source>
        <dbReference type="ARBA" id="ARBA00022692"/>
    </source>
</evidence>
<evidence type="ECO:0000259" key="7">
    <source>
        <dbReference type="Pfam" id="PF02687"/>
    </source>
</evidence>
<keyword evidence="3 6" id="KW-0812">Transmembrane</keyword>
<feature type="transmembrane region" description="Helical" evidence="6">
    <location>
        <begin position="416"/>
        <end position="438"/>
    </location>
</feature>